<evidence type="ECO:0000313" key="1">
    <source>
        <dbReference type="EMBL" id="KMP02004.1"/>
    </source>
</evidence>
<proteinExistence type="predicted"/>
<gene>
    <name evidence="1" type="ORF">CIRG_02143</name>
</gene>
<dbReference type="EMBL" id="DS028093">
    <property type="protein sequence ID" value="KMP02004.1"/>
    <property type="molecule type" value="Genomic_DNA"/>
</dbReference>
<sequence length="116" mass="13363">MWNPKKMIVALKKEKFRHVCVIRSQICQARRRRALLAWIPICVHRVLRSRVAEEKEARMEKGNVTEDMLTINIRYVRHNFPVISMGFPATAALRGNPGIKPRKDLEGGRGGTMLLE</sequence>
<reference evidence="2" key="1">
    <citation type="journal article" date="2010" name="Genome Res.">
        <title>Population genomic sequencing of Coccidioides fungi reveals recent hybridization and transposon control.</title>
        <authorList>
            <person name="Neafsey D.E."/>
            <person name="Barker B.M."/>
            <person name="Sharpton T.J."/>
            <person name="Stajich J.E."/>
            <person name="Park D.J."/>
            <person name="Whiston E."/>
            <person name="Hung C.-Y."/>
            <person name="McMahan C."/>
            <person name="White J."/>
            <person name="Sykes S."/>
            <person name="Heiman D."/>
            <person name="Young S."/>
            <person name="Zeng Q."/>
            <person name="Abouelleil A."/>
            <person name="Aftuck L."/>
            <person name="Bessette D."/>
            <person name="Brown A."/>
            <person name="FitzGerald M."/>
            <person name="Lui A."/>
            <person name="Macdonald J.P."/>
            <person name="Priest M."/>
            <person name="Orbach M.J."/>
            <person name="Galgiani J.N."/>
            <person name="Kirkland T.N."/>
            <person name="Cole G.T."/>
            <person name="Birren B.W."/>
            <person name="Henn M.R."/>
            <person name="Taylor J.W."/>
            <person name="Rounsley S.D."/>
        </authorList>
    </citation>
    <scope>NUCLEOTIDE SEQUENCE [LARGE SCALE GENOMIC DNA]</scope>
    <source>
        <strain evidence="2">RMSCC 2394</strain>
    </source>
</reference>
<name>A0A0J6Y4S3_COCIT</name>
<dbReference type="AlphaFoldDB" id="A0A0J6Y4S3"/>
<dbReference type="Proteomes" id="UP000054565">
    <property type="component" value="Unassembled WGS sequence"/>
</dbReference>
<evidence type="ECO:0000313" key="2">
    <source>
        <dbReference type="Proteomes" id="UP000054565"/>
    </source>
</evidence>
<protein>
    <submittedName>
        <fullName evidence="1">Uncharacterized protein</fullName>
    </submittedName>
</protein>
<organism evidence="1 2">
    <name type="scientific">Coccidioides immitis RMSCC 2394</name>
    <dbReference type="NCBI Taxonomy" id="404692"/>
    <lineage>
        <taxon>Eukaryota</taxon>
        <taxon>Fungi</taxon>
        <taxon>Dikarya</taxon>
        <taxon>Ascomycota</taxon>
        <taxon>Pezizomycotina</taxon>
        <taxon>Eurotiomycetes</taxon>
        <taxon>Eurotiomycetidae</taxon>
        <taxon>Onygenales</taxon>
        <taxon>Onygenaceae</taxon>
        <taxon>Coccidioides</taxon>
    </lineage>
</organism>
<accession>A0A0J6Y4S3</accession>